<dbReference type="InterPro" id="IPR015421">
    <property type="entry name" value="PyrdxlP-dep_Trfase_major"/>
</dbReference>
<keyword evidence="2 4" id="KW-0663">Pyridoxal phosphate</keyword>
<reference evidence="5 6" key="1">
    <citation type="journal article" date="2011" name="Genome Res.">
        <title>Phylogeny-wide analysis of social amoeba genomes highlights ancient origins for complex intercellular communication.</title>
        <authorList>
            <person name="Heidel A.J."/>
            <person name="Lawal H.M."/>
            <person name="Felder M."/>
            <person name="Schilde C."/>
            <person name="Helps N.R."/>
            <person name="Tunggal B."/>
            <person name="Rivero F."/>
            <person name="John U."/>
            <person name="Schleicher M."/>
            <person name="Eichinger L."/>
            <person name="Platzer M."/>
            <person name="Noegel A.A."/>
            <person name="Schaap P."/>
            <person name="Gloeckner G."/>
        </authorList>
    </citation>
    <scope>NUCLEOTIDE SEQUENCE [LARGE SCALE GENOMIC DNA]</scope>
    <source>
        <strain evidence="6">ATCC 26659 / Pp 5 / PN500</strain>
    </source>
</reference>
<comment type="cofactor">
    <cofactor evidence="1 4">
        <name>pyridoxal 5'-phosphate</name>
        <dbReference type="ChEBI" id="CHEBI:597326"/>
    </cofactor>
</comment>
<dbReference type="InterPro" id="IPR015424">
    <property type="entry name" value="PyrdxlP-dep_Trfase"/>
</dbReference>
<comment type="caution">
    <text evidence="5">The sequence shown here is derived from an EMBL/GenBank/DDBJ whole genome shotgun (WGS) entry which is preliminary data.</text>
</comment>
<dbReference type="GO" id="GO:0030170">
    <property type="term" value="F:pyridoxal phosphate binding"/>
    <property type="evidence" value="ECO:0007669"/>
    <property type="project" value="InterPro"/>
</dbReference>
<dbReference type="OMA" id="LSWGHIT"/>
<dbReference type="RefSeq" id="XP_020437534.1">
    <property type="nucleotide sequence ID" value="XM_020573417.1"/>
</dbReference>
<keyword evidence="6" id="KW-1185">Reference proteome</keyword>
<dbReference type="Pfam" id="PF00282">
    <property type="entry name" value="Pyridoxal_deC"/>
    <property type="match status" value="1"/>
</dbReference>
<dbReference type="EMBL" id="ADBJ01000008">
    <property type="protein sequence ID" value="EFA85425.1"/>
    <property type="molecule type" value="Genomic_DNA"/>
</dbReference>
<gene>
    <name evidence="5" type="ORF">PPL_02430</name>
</gene>
<keyword evidence="3" id="KW-0456">Lyase</keyword>
<dbReference type="InterPro" id="IPR002129">
    <property type="entry name" value="PyrdxlP-dep_de-COase"/>
</dbReference>
<protein>
    <submittedName>
        <fullName evidence="5">Pyridoxal phosphate-dependent decarboxylase family protein</fullName>
    </submittedName>
</protein>
<dbReference type="Gene3D" id="3.40.640.10">
    <property type="entry name" value="Type I PLP-dependent aspartate aminotransferase-like (Major domain)"/>
    <property type="match status" value="1"/>
</dbReference>
<feature type="modified residue" description="N6-(pyridoxal phosphate)lysine" evidence="4">
    <location>
        <position position="475"/>
    </location>
</feature>
<dbReference type="GO" id="GO:0019752">
    <property type="term" value="P:carboxylic acid metabolic process"/>
    <property type="evidence" value="ECO:0007669"/>
    <property type="project" value="InterPro"/>
</dbReference>
<accession>D3AZP6</accession>
<organism evidence="5 6">
    <name type="scientific">Heterostelium pallidum (strain ATCC 26659 / Pp 5 / PN500)</name>
    <name type="common">Cellular slime mold</name>
    <name type="synonym">Polysphondylium pallidum</name>
    <dbReference type="NCBI Taxonomy" id="670386"/>
    <lineage>
        <taxon>Eukaryota</taxon>
        <taxon>Amoebozoa</taxon>
        <taxon>Evosea</taxon>
        <taxon>Eumycetozoa</taxon>
        <taxon>Dictyostelia</taxon>
        <taxon>Acytosteliales</taxon>
        <taxon>Acytosteliaceae</taxon>
        <taxon>Heterostelium</taxon>
    </lineage>
</organism>
<evidence type="ECO:0000256" key="4">
    <source>
        <dbReference type="PIRSR" id="PIRSR602129-50"/>
    </source>
</evidence>
<dbReference type="GO" id="GO:0016830">
    <property type="term" value="F:carbon-carbon lyase activity"/>
    <property type="evidence" value="ECO:0007669"/>
    <property type="project" value="InterPro"/>
</dbReference>
<dbReference type="SUPFAM" id="SSF53383">
    <property type="entry name" value="PLP-dependent transferases"/>
    <property type="match status" value="1"/>
</dbReference>
<dbReference type="PANTHER" id="PTHR42735:SF14">
    <property type="entry name" value="PYRIDOXAL PHOSPHATE-DEPENDENT DECARBOXYLASE FAMILY PROTEIN"/>
    <property type="match status" value="1"/>
</dbReference>
<dbReference type="GeneID" id="31357955"/>
<evidence type="ECO:0000313" key="5">
    <source>
        <dbReference type="EMBL" id="EFA85425.1"/>
    </source>
</evidence>
<evidence type="ECO:0000256" key="2">
    <source>
        <dbReference type="ARBA" id="ARBA00022898"/>
    </source>
</evidence>
<evidence type="ECO:0000256" key="1">
    <source>
        <dbReference type="ARBA" id="ARBA00001933"/>
    </source>
</evidence>
<name>D3AZP6_HETP5</name>
<evidence type="ECO:0000313" key="6">
    <source>
        <dbReference type="Proteomes" id="UP000001396"/>
    </source>
</evidence>
<proteinExistence type="predicted"/>
<dbReference type="InParanoid" id="D3AZP6"/>
<evidence type="ECO:0000256" key="3">
    <source>
        <dbReference type="ARBA" id="ARBA00023239"/>
    </source>
</evidence>
<sequence length="747" mass="82397">MNPLQIPKNLIPQFQQFGKELPPLQGETVEFAPQAWFLGPKAENSDLFMKLVTMAFESHISSRKNFHTEDSPVFTAEFKKTPEYINATNDMIAKATTLFNFLKKSLPYSSFRYVGHMTSDVTIASVIGYISTILYNSNNVTVQASPVTTFIEMCVGNDLCRMVGYPFPAPIDPKLSEKEKAKIMANTITPWGHITCGGTVANDEAFWSLYWGKFIPLALQEAFLHEAVLAPAANIQVELANGTSKKLSLCTPWEATNLSVDTQVSLPYNVGVLCDIDPTQVTYLLKKYHISNIGSYTFLKKYGLNCPVFMTPGTSHYSIPKAAAILGLGSDAVKIIPVDKHARCDLTVMRAHLQACVDHQIPVVACVSVMGTTEETAVDYLDQLIALRDEMRIKGLNFGIHVDAAWGGYFLSCIRPDYKLEQPTNDILTPSLMSYPPTAYNDMDSSDPAAYCSDHFAKQLAACAHCDTITIDPHKAGYIPYPAGSVCYRNSKLRDILVYTATYIGGTTVPTVGIYGIEGSKPGAAASAVYLSHAILRTSKSGYGKILKRCLLNTKLFYLRLLWLAQPSDHFVVTGIPVPPSDAVLADLKKKLIINGKWLTSDQIANDTELVRQLAQIGPDQNIVCYAFNIKLPNGQINTDYKLFCDFGEKVYERFDYIPEKGMKEFDLVVSNTEFGSAYGTRFLATIVKRLGLKNVPVSPSIPVLRSTIMDVFANETSTGSSFDVIFPIFTKEVNKIALAMTPKQAA</sequence>
<dbReference type="PANTHER" id="PTHR42735">
    <property type="match status" value="1"/>
</dbReference>
<dbReference type="STRING" id="670386.D3AZP6"/>
<dbReference type="AlphaFoldDB" id="D3AZP6"/>
<dbReference type="InterPro" id="IPR050477">
    <property type="entry name" value="GrpII_AminoAcid_Decarb"/>
</dbReference>
<dbReference type="Proteomes" id="UP000001396">
    <property type="component" value="Unassembled WGS sequence"/>
</dbReference>